<dbReference type="EMBL" id="JBHSGU010000026">
    <property type="protein sequence ID" value="MFC4701791.1"/>
    <property type="molecule type" value="Genomic_DNA"/>
</dbReference>
<comment type="subcellular location">
    <subcellularLocation>
        <location evidence="1">Cell membrane</location>
        <topology evidence="1">Multi-pass membrane protein</topology>
    </subcellularLocation>
</comment>
<dbReference type="Proteomes" id="UP001595897">
    <property type="component" value="Unassembled WGS sequence"/>
</dbReference>
<feature type="transmembrane region" description="Helical" evidence="6">
    <location>
        <begin position="428"/>
        <end position="452"/>
    </location>
</feature>
<evidence type="ECO:0000313" key="8">
    <source>
        <dbReference type="EMBL" id="MFC4701791.1"/>
    </source>
</evidence>
<dbReference type="PANTHER" id="PTHR33406:SF13">
    <property type="entry name" value="MEMBRANE PROTEIN YDFJ"/>
    <property type="match status" value="1"/>
</dbReference>
<keyword evidence="4 6" id="KW-1133">Transmembrane helix</keyword>
<feature type="transmembrane region" description="Helical" evidence="6">
    <location>
        <begin position="646"/>
        <end position="665"/>
    </location>
</feature>
<sequence length="788" mass="86890">MQAMRHISLLARFTFLVSVVGLALFFIFGSQHIRIDTNLNDLNPNREQDAGLKFATEEVLKDISRRFIIVVKGSDQAQVNQAVQAFKGKLSQINTLQVQSNEHIQERYLDALQVYRFNLLTNAQRESIASASIDAMANDAVRRLYQLGDGIRLIPFEQDPLGSFSDYLLSRFDELSANNQVVQDTQDRQETPFFESFNVLIKQYPAGMAEQETLYQAIKRIEEEVRTQYEVTNLHSGMFFFAVDSAQTAKGDIQLIAIGSIVGVITLMLLVFRSLLPLCLSLGSIAIGVGFGVLTNTLVFGSIHVLTIVFGASLIGIVVDYSLHYFYHFLSKPTHIRGTAHESSGALAHDSGRSLKKAMMLSVLTSLIGYAALGLSDLVILKKVALFSCSGLLMAWLSVMLLGPYVSKRPIVARQALLMKLIRGIQKVFSVYPKVLIALGIVCSIAGGLYLYTADIKVNDDPRLFFHVSPDLLAQEQAVAELTQVYEPGRYLVVKGLSSQDVYSELEDLYQALGTSSQQLSSVIDWLPSPSEQKQNYAAQQSLYETDGVIDVFYQRLGYPSAQAQPIKQQYAQANGRILDFNLLASSLSSLPPLWIEHENQIYSFVLIRKGSDLASIEAISQQKENIRFINTLGTAVKALEAQRTAGSALLVLAYTFIAVLLFIYYRRISAVLLLGIPVAASVITIASVALLGQPITVFHIMALFLVLGLGMDYIIFAKEMKEQQATTQQAILLSAITSLLSFGLLAFSSMPVVQAFGSTILIGNTINFIAAISLFNQVHNPKENAIV</sequence>
<keyword evidence="3 6" id="KW-0812">Transmembrane</keyword>
<feature type="transmembrane region" description="Helical" evidence="6">
    <location>
        <begin position="698"/>
        <end position="718"/>
    </location>
</feature>
<name>A0ABV9M0Y7_9ALTE</name>
<evidence type="ECO:0000256" key="5">
    <source>
        <dbReference type="ARBA" id="ARBA00023136"/>
    </source>
</evidence>
<feature type="domain" description="Membrane transport protein MMPL" evidence="7">
    <location>
        <begin position="207"/>
        <end position="404"/>
    </location>
</feature>
<feature type="transmembrane region" description="Helical" evidence="6">
    <location>
        <begin position="730"/>
        <end position="748"/>
    </location>
</feature>
<feature type="transmembrane region" description="Helical" evidence="6">
    <location>
        <begin position="9"/>
        <end position="28"/>
    </location>
</feature>
<keyword evidence="2" id="KW-1003">Cell membrane</keyword>
<comment type="caution">
    <text evidence="8">The sequence shown here is derived from an EMBL/GenBank/DDBJ whole genome shotgun (WGS) entry which is preliminary data.</text>
</comment>
<feature type="transmembrane region" description="Helical" evidence="6">
    <location>
        <begin position="672"/>
        <end position="692"/>
    </location>
</feature>
<feature type="transmembrane region" description="Helical" evidence="6">
    <location>
        <begin position="305"/>
        <end position="327"/>
    </location>
</feature>
<dbReference type="SUPFAM" id="SSF82866">
    <property type="entry name" value="Multidrug efflux transporter AcrB transmembrane domain"/>
    <property type="match status" value="2"/>
</dbReference>
<evidence type="ECO:0000256" key="2">
    <source>
        <dbReference type="ARBA" id="ARBA00022475"/>
    </source>
</evidence>
<dbReference type="RefSeq" id="WP_382410597.1">
    <property type="nucleotide sequence ID" value="NZ_JBHSGU010000026.1"/>
</dbReference>
<evidence type="ECO:0000256" key="1">
    <source>
        <dbReference type="ARBA" id="ARBA00004651"/>
    </source>
</evidence>
<dbReference type="Gene3D" id="1.20.1640.10">
    <property type="entry name" value="Multidrug efflux transporter AcrB transmembrane domain"/>
    <property type="match status" value="2"/>
</dbReference>
<dbReference type="Pfam" id="PF03176">
    <property type="entry name" value="MMPL"/>
    <property type="match status" value="1"/>
</dbReference>
<evidence type="ECO:0000256" key="6">
    <source>
        <dbReference type="SAM" id="Phobius"/>
    </source>
</evidence>
<dbReference type="InterPro" id="IPR004869">
    <property type="entry name" value="MMPL_dom"/>
</dbReference>
<proteinExistence type="predicted"/>
<keyword evidence="5 6" id="KW-0472">Membrane</keyword>
<evidence type="ECO:0000256" key="4">
    <source>
        <dbReference type="ARBA" id="ARBA00022989"/>
    </source>
</evidence>
<gene>
    <name evidence="8" type="ORF">ACFO4O_16690</name>
</gene>
<feature type="transmembrane region" description="Helical" evidence="6">
    <location>
        <begin position="358"/>
        <end position="379"/>
    </location>
</feature>
<organism evidence="8 9">
    <name type="scientific">Glaciecola siphonariae</name>
    <dbReference type="NCBI Taxonomy" id="521012"/>
    <lineage>
        <taxon>Bacteria</taxon>
        <taxon>Pseudomonadati</taxon>
        <taxon>Pseudomonadota</taxon>
        <taxon>Gammaproteobacteria</taxon>
        <taxon>Alteromonadales</taxon>
        <taxon>Alteromonadaceae</taxon>
        <taxon>Glaciecola</taxon>
    </lineage>
</organism>
<feature type="transmembrane region" description="Helical" evidence="6">
    <location>
        <begin position="754"/>
        <end position="776"/>
    </location>
</feature>
<dbReference type="InterPro" id="IPR050545">
    <property type="entry name" value="Mycobact_MmpL"/>
</dbReference>
<evidence type="ECO:0000256" key="3">
    <source>
        <dbReference type="ARBA" id="ARBA00022692"/>
    </source>
</evidence>
<reference evidence="9" key="1">
    <citation type="journal article" date="2019" name="Int. J. Syst. Evol. Microbiol.">
        <title>The Global Catalogue of Microorganisms (GCM) 10K type strain sequencing project: providing services to taxonomists for standard genome sequencing and annotation.</title>
        <authorList>
            <consortium name="The Broad Institute Genomics Platform"/>
            <consortium name="The Broad Institute Genome Sequencing Center for Infectious Disease"/>
            <person name="Wu L."/>
            <person name="Ma J."/>
        </authorList>
    </citation>
    <scope>NUCLEOTIDE SEQUENCE [LARGE SCALE GENOMIC DNA]</scope>
    <source>
        <strain evidence="9">KACC 12507</strain>
    </source>
</reference>
<feature type="transmembrane region" description="Helical" evidence="6">
    <location>
        <begin position="385"/>
        <end position="407"/>
    </location>
</feature>
<accession>A0ABV9M0Y7</accession>
<feature type="transmembrane region" description="Helical" evidence="6">
    <location>
        <begin position="279"/>
        <end position="299"/>
    </location>
</feature>
<evidence type="ECO:0000313" key="9">
    <source>
        <dbReference type="Proteomes" id="UP001595897"/>
    </source>
</evidence>
<keyword evidence="9" id="KW-1185">Reference proteome</keyword>
<protein>
    <submittedName>
        <fullName evidence="8">MMPL family transporter</fullName>
    </submittedName>
</protein>
<evidence type="ECO:0000259" key="7">
    <source>
        <dbReference type="Pfam" id="PF03176"/>
    </source>
</evidence>
<dbReference type="PANTHER" id="PTHR33406">
    <property type="entry name" value="MEMBRANE PROTEIN MJ1562-RELATED"/>
    <property type="match status" value="1"/>
</dbReference>
<feature type="transmembrane region" description="Helical" evidence="6">
    <location>
        <begin position="253"/>
        <end position="272"/>
    </location>
</feature>